<dbReference type="AlphaFoldDB" id="A0A8K0SPJ9"/>
<reference evidence="2" key="1">
    <citation type="journal article" date="2021" name="Nat. Commun.">
        <title>Genetic determinants of endophytism in the Arabidopsis root mycobiome.</title>
        <authorList>
            <person name="Mesny F."/>
            <person name="Miyauchi S."/>
            <person name="Thiergart T."/>
            <person name="Pickel B."/>
            <person name="Atanasova L."/>
            <person name="Karlsson M."/>
            <person name="Huettel B."/>
            <person name="Barry K.W."/>
            <person name="Haridas S."/>
            <person name="Chen C."/>
            <person name="Bauer D."/>
            <person name="Andreopoulos W."/>
            <person name="Pangilinan J."/>
            <person name="LaButti K."/>
            <person name="Riley R."/>
            <person name="Lipzen A."/>
            <person name="Clum A."/>
            <person name="Drula E."/>
            <person name="Henrissat B."/>
            <person name="Kohler A."/>
            <person name="Grigoriev I.V."/>
            <person name="Martin F.M."/>
            <person name="Hacquard S."/>
        </authorList>
    </citation>
    <scope>NUCLEOTIDE SEQUENCE</scope>
    <source>
        <strain evidence="2">MPI-CAGE-CH-0235</strain>
    </source>
</reference>
<gene>
    <name evidence="2" type="ORF">B0I35DRAFT_433119</name>
</gene>
<protein>
    <submittedName>
        <fullName evidence="2">Uncharacterized protein</fullName>
    </submittedName>
</protein>
<feature type="region of interest" description="Disordered" evidence="1">
    <location>
        <begin position="1"/>
        <end position="25"/>
    </location>
</feature>
<proteinExistence type="predicted"/>
<accession>A0A8K0SPJ9</accession>
<keyword evidence="3" id="KW-1185">Reference proteome</keyword>
<evidence type="ECO:0000313" key="2">
    <source>
        <dbReference type="EMBL" id="KAH7316453.1"/>
    </source>
</evidence>
<organism evidence="2 3">
    <name type="scientific">Stachybotrys elegans</name>
    <dbReference type="NCBI Taxonomy" id="80388"/>
    <lineage>
        <taxon>Eukaryota</taxon>
        <taxon>Fungi</taxon>
        <taxon>Dikarya</taxon>
        <taxon>Ascomycota</taxon>
        <taxon>Pezizomycotina</taxon>
        <taxon>Sordariomycetes</taxon>
        <taxon>Hypocreomycetidae</taxon>
        <taxon>Hypocreales</taxon>
        <taxon>Stachybotryaceae</taxon>
        <taxon>Stachybotrys</taxon>
    </lineage>
</organism>
<name>A0A8K0SPJ9_9HYPO</name>
<dbReference type="Proteomes" id="UP000813444">
    <property type="component" value="Unassembled WGS sequence"/>
</dbReference>
<evidence type="ECO:0000313" key="3">
    <source>
        <dbReference type="Proteomes" id="UP000813444"/>
    </source>
</evidence>
<comment type="caution">
    <text evidence="2">The sequence shown here is derived from an EMBL/GenBank/DDBJ whole genome shotgun (WGS) entry which is preliminary data.</text>
</comment>
<dbReference type="EMBL" id="JAGPNK010000008">
    <property type="protein sequence ID" value="KAH7316453.1"/>
    <property type="molecule type" value="Genomic_DNA"/>
</dbReference>
<evidence type="ECO:0000256" key="1">
    <source>
        <dbReference type="SAM" id="MobiDB-lite"/>
    </source>
</evidence>
<sequence length="245" mass="26439">MLLGLREEEATQEPVTGEEGSGAAGKDWRMLENVGKDTTGNIEKGASVTRGDVIHMAFPVMAFSRISKSGHAPPLPSRPTDRSACAIVPNVTSRDEALGAVGGRGRDGGVGGHPMQPLSHFHLPSGRACMCVRVTTYSVFALPVIRRDSPRQSAPLMDARVRGGQGGAQDRSSRPRACSRTGLCDSQSLLLFSRPGPGQQEKMGAGQDGKCTYSTALCWRRSLASKLERCKMKTSFFSFFFFLFR</sequence>
<feature type="region of interest" description="Disordered" evidence="1">
    <location>
        <begin position="160"/>
        <end position="180"/>
    </location>
</feature>